<feature type="region of interest" description="Disordered" evidence="1">
    <location>
        <begin position="265"/>
        <end position="295"/>
    </location>
</feature>
<name>A0AA40AYG3_9PEZI</name>
<reference evidence="2" key="1">
    <citation type="submission" date="2023-06" db="EMBL/GenBank/DDBJ databases">
        <title>Genome-scale phylogeny and comparative genomics of the fungal order Sordariales.</title>
        <authorList>
            <consortium name="Lawrence Berkeley National Laboratory"/>
            <person name="Hensen N."/>
            <person name="Bonometti L."/>
            <person name="Westerberg I."/>
            <person name="Brannstrom I.O."/>
            <person name="Guillou S."/>
            <person name="Cros-Aarteil S."/>
            <person name="Calhoun S."/>
            <person name="Haridas S."/>
            <person name="Kuo A."/>
            <person name="Mondo S."/>
            <person name="Pangilinan J."/>
            <person name="Riley R."/>
            <person name="Labutti K."/>
            <person name="Andreopoulos B."/>
            <person name="Lipzen A."/>
            <person name="Chen C."/>
            <person name="Yanf M."/>
            <person name="Daum C."/>
            <person name="Ng V."/>
            <person name="Clum A."/>
            <person name="Steindorff A."/>
            <person name="Ohm R."/>
            <person name="Martin F."/>
            <person name="Silar P."/>
            <person name="Natvig D."/>
            <person name="Lalanne C."/>
            <person name="Gautier V."/>
            <person name="Ament-Velasquez S.L."/>
            <person name="Kruys A."/>
            <person name="Hutchinson M.I."/>
            <person name="Powell A.J."/>
            <person name="Barry K."/>
            <person name="Miller A.N."/>
            <person name="Grigoriev I.V."/>
            <person name="Debuchy R."/>
            <person name="Gladieux P."/>
            <person name="Thoren M.H."/>
            <person name="Johannesson H."/>
        </authorList>
    </citation>
    <scope>NUCLEOTIDE SEQUENCE</scope>
    <source>
        <strain evidence="2">SMH4607-1</strain>
    </source>
</reference>
<dbReference type="AlphaFoldDB" id="A0AA40AYG3"/>
<accession>A0AA40AYG3</accession>
<protein>
    <submittedName>
        <fullName evidence="2">Uncharacterized protein</fullName>
    </submittedName>
</protein>
<sequence>MASPASRRECTVILMAGANPGETGNFTYDNIAALNSNVWFLHRMSSNYGIDTTKIANLKQDIDRISQQSHKQGPIPQAEYQEFRRSIGRQLMASSELIEEAIKSSNLYDNPEVEANKFITMMHAGGSAAGAKQQRSVAVSSAGIELLSTLLSTLNFSGETAGQAKVVTTAKIKTKTRGESMEPSTLPLQVVAPENDADNRAEPTSILPVDPRALKVFRTLFFNPGVTSSPDEVAWQDFVYAMTSTGLFSAEKLYGSAWQFQRPDTENQRRIPFHQPHPRGKGPVYHGQDHGDETY</sequence>
<evidence type="ECO:0000256" key="1">
    <source>
        <dbReference type="SAM" id="MobiDB-lite"/>
    </source>
</evidence>
<dbReference type="Proteomes" id="UP001172102">
    <property type="component" value="Unassembled WGS sequence"/>
</dbReference>
<organism evidence="2 3">
    <name type="scientific">Lasiosphaeris hirsuta</name>
    <dbReference type="NCBI Taxonomy" id="260670"/>
    <lineage>
        <taxon>Eukaryota</taxon>
        <taxon>Fungi</taxon>
        <taxon>Dikarya</taxon>
        <taxon>Ascomycota</taxon>
        <taxon>Pezizomycotina</taxon>
        <taxon>Sordariomycetes</taxon>
        <taxon>Sordariomycetidae</taxon>
        <taxon>Sordariales</taxon>
        <taxon>Lasiosphaeriaceae</taxon>
        <taxon>Lasiosphaeris</taxon>
    </lineage>
</organism>
<dbReference type="PANTHER" id="PTHR40788">
    <property type="entry name" value="CLR5 DOMAIN-CONTAINING PROTEIN-RELATED"/>
    <property type="match status" value="1"/>
</dbReference>
<proteinExistence type="predicted"/>
<keyword evidence="3" id="KW-1185">Reference proteome</keyword>
<dbReference type="PANTHER" id="PTHR40788:SF2">
    <property type="entry name" value="CLR5 DOMAIN-CONTAINING PROTEIN"/>
    <property type="match status" value="1"/>
</dbReference>
<evidence type="ECO:0000313" key="3">
    <source>
        <dbReference type="Proteomes" id="UP001172102"/>
    </source>
</evidence>
<dbReference type="EMBL" id="JAUKUA010000002">
    <property type="protein sequence ID" value="KAK0724314.1"/>
    <property type="molecule type" value="Genomic_DNA"/>
</dbReference>
<gene>
    <name evidence="2" type="ORF">B0H67DRAFT_640879</name>
</gene>
<comment type="caution">
    <text evidence="2">The sequence shown here is derived from an EMBL/GenBank/DDBJ whole genome shotgun (WGS) entry which is preliminary data.</text>
</comment>
<evidence type="ECO:0000313" key="2">
    <source>
        <dbReference type="EMBL" id="KAK0724314.1"/>
    </source>
</evidence>